<reference evidence="2" key="2">
    <citation type="journal article" date="2024" name="Plant">
        <title>Genomic evolution and insights into agronomic trait innovations of Sesamum species.</title>
        <authorList>
            <person name="Miao H."/>
            <person name="Wang L."/>
            <person name="Qu L."/>
            <person name="Liu H."/>
            <person name="Sun Y."/>
            <person name="Le M."/>
            <person name="Wang Q."/>
            <person name="Wei S."/>
            <person name="Zheng Y."/>
            <person name="Lin W."/>
            <person name="Duan Y."/>
            <person name="Cao H."/>
            <person name="Xiong S."/>
            <person name="Wang X."/>
            <person name="Wei L."/>
            <person name="Li C."/>
            <person name="Ma Q."/>
            <person name="Ju M."/>
            <person name="Zhao R."/>
            <person name="Li G."/>
            <person name="Mu C."/>
            <person name="Tian Q."/>
            <person name="Mei H."/>
            <person name="Zhang T."/>
            <person name="Gao T."/>
            <person name="Zhang H."/>
        </authorList>
    </citation>
    <scope>NUCLEOTIDE SEQUENCE</scope>
    <source>
        <strain evidence="2">G01</strain>
    </source>
</reference>
<proteinExistence type="predicted"/>
<protein>
    <recommendedName>
        <fullName evidence="1">Retrotransposon Copia-like N-terminal domain-containing protein</fullName>
    </recommendedName>
</protein>
<name>A0AAW2LUS8_9LAMI</name>
<accession>A0AAW2LUS8</accession>
<dbReference type="AlphaFoldDB" id="A0AAW2LUS8"/>
<feature type="domain" description="Retrotransposon Copia-like N-terminal" evidence="1">
    <location>
        <begin position="41"/>
        <end position="88"/>
    </location>
</feature>
<reference evidence="2" key="1">
    <citation type="submission" date="2020-06" db="EMBL/GenBank/DDBJ databases">
        <authorList>
            <person name="Li T."/>
            <person name="Hu X."/>
            <person name="Zhang T."/>
            <person name="Song X."/>
            <person name="Zhang H."/>
            <person name="Dai N."/>
            <person name="Sheng W."/>
            <person name="Hou X."/>
            <person name="Wei L."/>
        </authorList>
    </citation>
    <scope>NUCLEOTIDE SEQUENCE</scope>
    <source>
        <strain evidence="2">G01</strain>
        <tissue evidence="2">Leaf</tissue>
    </source>
</reference>
<evidence type="ECO:0000313" key="2">
    <source>
        <dbReference type="EMBL" id="KAL0322925.1"/>
    </source>
</evidence>
<dbReference type="InterPro" id="IPR029472">
    <property type="entry name" value="Copia-like_N"/>
</dbReference>
<evidence type="ECO:0000259" key="1">
    <source>
        <dbReference type="Pfam" id="PF14244"/>
    </source>
</evidence>
<organism evidence="2">
    <name type="scientific">Sesamum angustifolium</name>
    <dbReference type="NCBI Taxonomy" id="2727405"/>
    <lineage>
        <taxon>Eukaryota</taxon>
        <taxon>Viridiplantae</taxon>
        <taxon>Streptophyta</taxon>
        <taxon>Embryophyta</taxon>
        <taxon>Tracheophyta</taxon>
        <taxon>Spermatophyta</taxon>
        <taxon>Magnoliopsida</taxon>
        <taxon>eudicotyledons</taxon>
        <taxon>Gunneridae</taxon>
        <taxon>Pentapetalae</taxon>
        <taxon>asterids</taxon>
        <taxon>lamiids</taxon>
        <taxon>Lamiales</taxon>
        <taxon>Pedaliaceae</taxon>
        <taxon>Sesamum</taxon>
    </lineage>
</organism>
<sequence length="299" mass="34766">MADGRDDDTAVNERIRIAVDERIRNTVNERLREDADFLQMHGIENAGMTIVTAPMDGTNYLAWSRAIKLALRGRMKLCFIDGTSLKPDRGHENYDKWIRVDSMVQTWILNSISKSIVGAFLYTKTSRELWLDLEERMIAAESNTLNQLMQFLMGLNDTYDHIRSQILVMEPLPSVNKAYSMVQRVEKQRKLNLLTSEIPEGVALNARWSAPRGRDQKQENFRKRDIMDKKSQFCSHCDKSGHTRETCFKLHGYPEWYKTMQEQKKRMEGTSMHMTQDKVTETKSGFNAHMTQDKMTETK</sequence>
<dbReference type="PANTHER" id="PTHR34222">
    <property type="entry name" value="GAG_PRE-INTEGRS DOMAIN-CONTAINING PROTEIN"/>
    <property type="match status" value="1"/>
</dbReference>
<comment type="caution">
    <text evidence="2">The sequence shown here is derived from an EMBL/GenBank/DDBJ whole genome shotgun (WGS) entry which is preliminary data.</text>
</comment>
<dbReference type="PANTHER" id="PTHR34222:SF99">
    <property type="entry name" value="PROTEIN, PUTATIVE-RELATED"/>
    <property type="match status" value="1"/>
</dbReference>
<dbReference type="Pfam" id="PF14244">
    <property type="entry name" value="Retrotran_gag_3"/>
    <property type="match status" value="1"/>
</dbReference>
<dbReference type="EMBL" id="JACGWK010000012">
    <property type="protein sequence ID" value="KAL0322925.1"/>
    <property type="molecule type" value="Genomic_DNA"/>
</dbReference>
<gene>
    <name evidence="2" type="ORF">Sangu_1911800</name>
</gene>